<protein>
    <submittedName>
        <fullName evidence="7">Solute carrier family 38, member 5</fullName>
    </submittedName>
</protein>
<keyword evidence="3 5" id="KW-1133">Transmembrane helix</keyword>
<feature type="transmembrane region" description="Helical" evidence="5">
    <location>
        <begin position="129"/>
        <end position="146"/>
    </location>
</feature>
<dbReference type="GO" id="GO:0015179">
    <property type="term" value="F:L-amino acid transmembrane transporter activity"/>
    <property type="evidence" value="ECO:0007669"/>
    <property type="project" value="TreeGrafter"/>
</dbReference>
<accession>X6N9Q8</accession>
<feature type="non-terminal residue" evidence="7">
    <location>
        <position position="1"/>
    </location>
</feature>
<keyword evidence="4 5" id="KW-0472">Membrane</keyword>
<evidence type="ECO:0000256" key="5">
    <source>
        <dbReference type="SAM" id="Phobius"/>
    </source>
</evidence>
<organism evidence="7 8">
    <name type="scientific">Reticulomyxa filosa</name>
    <dbReference type="NCBI Taxonomy" id="46433"/>
    <lineage>
        <taxon>Eukaryota</taxon>
        <taxon>Sar</taxon>
        <taxon>Rhizaria</taxon>
        <taxon>Retaria</taxon>
        <taxon>Foraminifera</taxon>
        <taxon>Monothalamids</taxon>
        <taxon>Reticulomyxidae</taxon>
        <taxon>Reticulomyxa</taxon>
    </lineage>
</organism>
<feature type="transmembrane region" description="Helical" evidence="5">
    <location>
        <begin position="82"/>
        <end position="104"/>
    </location>
</feature>
<gene>
    <name evidence="7" type="ORF">RFI_14726</name>
</gene>
<reference evidence="7 8" key="1">
    <citation type="journal article" date="2013" name="Curr. Biol.">
        <title>The Genome of the Foraminiferan Reticulomyxa filosa.</title>
        <authorList>
            <person name="Glockner G."/>
            <person name="Hulsmann N."/>
            <person name="Schleicher M."/>
            <person name="Noegel A.A."/>
            <person name="Eichinger L."/>
            <person name="Gallinger C."/>
            <person name="Pawlowski J."/>
            <person name="Sierra R."/>
            <person name="Euteneuer U."/>
            <person name="Pillet L."/>
            <person name="Moustafa A."/>
            <person name="Platzer M."/>
            <person name="Groth M."/>
            <person name="Szafranski K."/>
            <person name="Schliwa M."/>
        </authorList>
    </citation>
    <scope>NUCLEOTIDE SEQUENCE [LARGE SCALE GENOMIC DNA]</scope>
</reference>
<dbReference type="PANTHER" id="PTHR22950:SF702">
    <property type="entry name" value="AMINO ACID TRANSPORTER PROTEIN"/>
    <property type="match status" value="1"/>
</dbReference>
<dbReference type="AlphaFoldDB" id="X6N9Q8"/>
<name>X6N9Q8_RETFI</name>
<dbReference type="PANTHER" id="PTHR22950">
    <property type="entry name" value="AMINO ACID TRANSPORTER"/>
    <property type="match status" value="1"/>
</dbReference>
<proteinExistence type="predicted"/>
<evidence type="ECO:0000313" key="7">
    <source>
        <dbReference type="EMBL" id="ETO22474.1"/>
    </source>
</evidence>
<dbReference type="EMBL" id="ASPP01010709">
    <property type="protein sequence ID" value="ETO22474.1"/>
    <property type="molecule type" value="Genomic_DNA"/>
</dbReference>
<keyword evidence="8" id="KW-1185">Reference proteome</keyword>
<comment type="subcellular location">
    <subcellularLocation>
        <location evidence="1">Membrane</location>
        <topology evidence="1">Multi-pass membrane protein</topology>
    </subcellularLocation>
</comment>
<dbReference type="Proteomes" id="UP000023152">
    <property type="component" value="Unassembled WGS sequence"/>
</dbReference>
<dbReference type="Pfam" id="PF01490">
    <property type="entry name" value="Aa_trans"/>
    <property type="match status" value="1"/>
</dbReference>
<sequence>EGGEREERKKKKRFTPQIRKKKKGTLTLSYAIKQSGTVMGLVYLLLTCFGAAYTTNVLVYCSEVCGCNSYRRLAKHLYGGGVAIAMQAALIGLLWSACVSYMTLVKTLLTSAVHIIVGEDNSGVWDDDVILLSLCVAVIVMPLALMRKVSALRYSSMAGLFILCFTCAVVIGLFFSWCNGSPCNVEDGDTYCEYHRHCFFKSIADLQFVAHDFLQVFFF</sequence>
<dbReference type="GO" id="GO:0016020">
    <property type="term" value="C:membrane"/>
    <property type="evidence" value="ECO:0007669"/>
    <property type="project" value="UniProtKB-SubCell"/>
</dbReference>
<evidence type="ECO:0000256" key="4">
    <source>
        <dbReference type="ARBA" id="ARBA00023136"/>
    </source>
</evidence>
<evidence type="ECO:0000256" key="1">
    <source>
        <dbReference type="ARBA" id="ARBA00004141"/>
    </source>
</evidence>
<dbReference type="InterPro" id="IPR013057">
    <property type="entry name" value="AA_transpt_TM"/>
</dbReference>
<dbReference type="OrthoDB" id="655540at2759"/>
<keyword evidence="2 5" id="KW-0812">Transmembrane</keyword>
<evidence type="ECO:0000256" key="3">
    <source>
        <dbReference type="ARBA" id="ARBA00022989"/>
    </source>
</evidence>
<evidence type="ECO:0000259" key="6">
    <source>
        <dbReference type="Pfam" id="PF01490"/>
    </source>
</evidence>
<evidence type="ECO:0000256" key="2">
    <source>
        <dbReference type="ARBA" id="ARBA00022692"/>
    </source>
</evidence>
<feature type="transmembrane region" description="Helical" evidence="5">
    <location>
        <begin position="41"/>
        <end position="61"/>
    </location>
</feature>
<evidence type="ECO:0000313" key="8">
    <source>
        <dbReference type="Proteomes" id="UP000023152"/>
    </source>
</evidence>
<feature type="transmembrane region" description="Helical" evidence="5">
    <location>
        <begin position="158"/>
        <end position="177"/>
    </location>
</feature>
<feature type="domain" description="Amino acid transporter transmembrane" evidence="6">
    <location>
        <begin position="24"/>
        <end position="175"/>
    </location>
</feature>
<comment type="caution">
    <text evidence="7">The sequence shown here is derived from an EMBL/GenBank/DDBJ whole genome shotgun (WGS) entry which is preliminary data.</text>
</comment>